<dbReference type="SMART" id="SM00360">
    <property type="entry name" value="RRM"/>
    <property type="match status" value="2"/>
</dbReference>
<dbReference type="PROSITE" id="PS50102">
    <property type="entry name" value="RRM"/>
    <property type="match status" value="1"/>
</dbReference>
<organism evidence="5 6">
    <name type="scientific">Streblomastix strix</name>
    <dbReference type="NCBI Taxonomy" id="222440"/>
    <lineage>
        <taxon>Eukaryota</taxon>
        <taxon>Metamonada</taxon>
        <taxon>Preaxostyla</taxon>
        <taxon>Oxymonadida</taxon>
        <taxon>Streblomastigidae</taxon>
        <taxon>Streblomastix</taxon>
    </lineage>
</organism>
<keyword evidence="3" id="KW-0694">RNA-binding</keyword>
<evidence type="ECO:0000256" key="1">
    <source>
        <dbReference type="ARBA" id="ARBA00004123"/>
    </source>
</evidence>
<dbReference type="InterPro" id="IPR012677">
    <property type="entry name" value="Nucleotide-bd_a/b_plait_sf"/>
</dbReference>
<evidence type="ECO:0000256" key="2">
    <source>
        <dbReference type="ARBA" id="ARBA00023242"/>
    </source>
</evidence>
<accession>A0A5J4WZ81</accession>
<dbReference type="AlphaFoldDB" id="A0A5J4WZ81"/>
<feature type="domain" description="RRM" evidence="4">
    <location>
        <begin position="83"/>
        <end position="161"/>
    </location>
</feature>
<reference evidence="5 6" key="1">
    <citation type="submission" date="2019-03" db="EMBL/GenBank/DDBJ databases">
        <title>Single cell metagenomics reveals metabolic interactions within the superorganism composed of flagellate Streblomastix strix and complex community of Bacteroidetes bacteria on its surface.</title>
        <authorList>
            <person name="Treitli S.C."/>
            <person name="Kolisko M."/>
            <person name="Husnik F."/>
            <person name="Keeling P."/>
            <person name="Hampl V."/>
        </authorList>
    </citation>
    <scope>NUCLEOTIDE SEQUENCE [LARGE SCALE GENOMIC DNA]</scope>
    <source>
        <strain evidence="5">ST1C</strain>
    </source>
</reference>
<dbReference type="Gene3D" id="3.30.70.330">
    <property type="match status" value="2"/>
</dbReference>
<dbReference type="CDD" id="cd00590">
    <property type="entry name" value="RRM_SF"/>
    <property type="match status" value="1"/>
</dbReference>
<evidence type="ECO:0000259" key="4">
    <source>
        <dbReference type="PROSITE" id="PS50102"/>
    </source>
</evidence>
<comment type="caution">
    <text evidence="5">The sequence shown here is derived from an EMBL/GenBank/DDBJ whole genome shotgun (WGS) entry which is preliminary data.</text>
</comment>
<sequence length="309" mass="35346">MEVKQVEQDELNRMRNVSQWDQYEETHQKTEENKIRNQGIAMFHVETVAIFSSPSMNISTSERVICFTGHKVNPGLSDEETNRCIYVLGKMWLFTDEEIWSILSQRGELEKILLKFDPQSGYQKGFAFAVYSSYGEVEHVLEQGQVIDLGNSHLWLEKGQRNSSLVVYSIDRKISIDKMAEEACQYGKIVQLETALIKGGKTLFIEYKRRVDAESAKSGLSRRFTGEGGSKICVLWADSKILNNCLSVKFSKEDNNRSGNVVNQTSLIQTFSEYGDVKRVEFIRDNWNNFFGEVFVYYNNTASGQISAL</sequence>
<evidence type="ECO:0000313" key="5">
    <source>
        <dbReference type="EMBL" id="KAA6400407.1"/>
    </source>
</evidence>
<gene>
    <name evidence="5" type="ORF">EZS28_004070</name>
</gene>
<dbReference type="PANTHER" id="PTHR48033">
    <property type="entry name" value="RNA-BINDING (RRM/RBD/RNP MOTIFS) FAMILY PROTEIN"/>
    <property type="match status" value="1"/>
</dbReference>
<dbReference type="GO" id="GO:0005654">
    <property type="term" value="C:nucleoplasm"/>
    <property type="evidence" value="ECO:0007669"/>
    <property type="project" value="TreeGrafter"/>
</dbReference>
<dbReference type="PANTHER" id="PTHR48033:SF10">
    <property type="entry name" value="RNA-BINDING PROTEIN SQUID"/>
    <property type="match status" value="1"/>
</dbReference>
<dbReference type="EMBL" id="SNRW01000567">
    <property type="protein sequence ID" value="KAA6400407.1"/>
    <property type="molecule type" value="Genomic_DNA"/>
</dbReference>
<dbReference type="GO" id="GO:0003723">
    <property type="term" value="F:RNA binding"/>
    <property type="evidence" value="ECO:0007669"/>
    <property type="project" value="UniProtKB-UniRule"/>
</dbReference>
<dbReference type="OrthoDB" id="439808at2759"/>
<dbReference type="InterPro" id="IPR000504">
    <property type="entry name" value="RRM_dom"/>
</dbReference>
<evidence type="ECO:0000313" key="6">
    <source>
        <dbReference type="Proteomes" id="UP000324800"/>
    </source>
</evidence>
<dbReference type="InterPro" id="IPR035979">
    <property type="entry name" value="RBD_domain_sf"/>
</dbReference>
<dbReference type="Proteomes" id="UP000324800">
    <property type="component" value="Unassembled WGS sequence"/>
</dbReference>
<name>A0A5J4WZ81_9EUKA</name>
<comment type="subcellular location">
    <subcellularLocation>
        <location evidence="1">Nucleus</location>
    </subcellularLocation>
</comment>
<keyword evidence="2" id="KW-0539">Nucleus</keyword>
<dbReference type="SUPFAM" id="SSF54928">
    <property type="entry name" value="RNA-binding domain, RBD"/>
    <property type="match status" value="2"/>
</dbReference>
<evidence type="ECO:0000256" key="3">
    <source>
        <dbReference type="PROSITE-ProRule" id="PRU00176"/>
    </source>
</evidence>
<dbReference type="GO" id="GO:0010468">
    <property type="term" value="P:regulation of gene expression"/>
    <property type="evidence" value="ECO:0007669"/>
    <property type="project" value="TreeGrafter"/>
</dbReference>
<protein>
    <recommendedName>
        <fullName evidence="4">RRM domain-containing protein</fullName>
    </recommendedName>
</protein>
<dbReference type="GO" id="GO:0000785">
    <property type="term" value="C:chromatin"/>
    <property type="evidence" value="ECO:0007669"/>
    <property type="project" value="TreeGrafter"/>
</dbReference>
<proteinExistence type="predicted"/>